<evidence type="ECO:0000256" key="1">
    <source>
        <dbReference type="ARBA" id="ARBA00004429"/>
    </source>
</evidence>
<evidence type="ECO:0000313" key="12">
    <source>
        <dbReference type="Proteomes" id="UP000179129"/>
    </source>
</evidence>
<evidence type="ECO:0000256" key="8">
    <source>
        <dbReference type="ARBA" id="ARBA00038436"/>
    </source>
</evidence>
<dbReference type="EMBL" id="MFIX01000123">
    <property type="protein sequence ID" value="OGG04078.1"/>
    <property type="molecule type" value="Genomic_DNA"/>
</dbReference>
<gene>
    <name evidence="11" type="ORF">A3F83_01535</name>
</gene>
<evidence type="ECO:0000256" key="5">
    <source>
        <dbReference type="ARBA" id="ARBA00022692"/>
    </source>
</evidence>
<comment type="subcellular location">
    <subcellularLocation>
        <location evidence="1">Cell inner membrane</location>
        <topology evidence="1">Multi-pass membrane protein</topology>
    </subcellularLocation>
</comment>
<evidence type="ECO:0000313" key="11">
    <source>
        <dbReference type="EMBL" id="OGG04078.1"/>
    </source>
</evidence>
<keyword evidence="3" id="KW-1003">Cell membrane</keyword>
<dbReference type="PANTHER" id="PTHR35011:SF11">
    <property type="entry name" value="TRAP TRANSPORTER SMALL PERMEASE PROTEIN"/>
    <property type="match status" value="1"/>
</dbReference>
<dbReference type="PANTHER" id="PTHR35011">
    <property type="entry name" value="2,3-DIKETO-L-GULONATE TRAP TRANSPORTER SMALL PERMEASE PROTEIN YIAM"/>
    <property type="match status" value="1"/>
</dbReference>
<evidence type="ECO:0000256" key="6">
    <source>
        <dbReference type="ARBA" id="ARBA00022989"/>
    </source>
</evidence>
<feature type="transmembrane region" description="Helical" evidence="9">
    <location>
        <begin position="20"/>
        <end position="44"/>
    </location>
</feature>
<protein>
    <recommendedName>
        <fullName evidence="10">Tripartite ATP-independent periplasmic transporters DctQ component domain-containing protein</fullName>
    </recommendedName>
</protein>
<feature type="transmembrane region" description="Helical" evidence="9">
    <location>
        <begin position="92"/>
        <end position="122"/>
    </location>
</feature>
<dbReference type="GO" id="GO:0015740">
    <property type="term" value="P:C4-dicarboxylate transport"/>
    <property type="evidence" value="ECO:0007669"/>
    <property type="project" value="TreeGrafter"/>
</dbReference>
<feature type="domain" description="Tripartite ATP-independent periplasmic transporters DctQ component" evidence="10">
    <location>
        <begin position="30"/>
        <end position="159"/>
    </location>
</feature>
<feature type="transmembrane region" description="Helical" evidence="9">
    <location>
        <begin position="50"/>
        <end position="71"/>
    </location>
</feature>
<accession>A0A1F5YV40</accession>
<evidence type="ECO:0000256" key="2">
    <source>
        <dbReference type="ARBA" id="ARBA00022448"/>
    </source>
</evidence>
<keyword evidence="5 9" id="KW-0812">Transmembrane</keyword>
<keyword evidence="7 9" id="KW-0472">Membrane</keyword>
<dbReference type="STRING" id="1817867.A3F83_01535"/>
<keyword evidence="4" id="KW-0997">Cell inner membrane</keyword>
<feature type="transmembrane region" description="Helical" evidence="9">
    <location>
        <begin position="134"/>
        <end position="152"/>
    </location>
</feature>
<evidence type="ECO:0000256" key="3">
    <source>
        <dbReference type="ARBA" id="ARBA00022475"/>
    </source>
</evidence>
<dbReference type="AlphaFoldDB" id="A0A1F5YV40"/>
<comment type="caution">
    <text evidence="11">The sequence shown here is derived from an EMBL/GenBank/DDBJ whole genome shotgun (WGS) entry which is preliminary data.</text>
</comment>
<dbReference type="InterPro" id="IPR007387">
    <property type="entry name" value="TRAP_DctQ"/>
</dbReference>
<organism evidence="11 12">
    <name type="scientific">Candidatus Glassbacteria bacterium RIFCSPLOWO2_12_FULL_58_11</name>
    <dbReference type="NCBI Taxonomy" id="1817867"/>
    <lineage>
        <taxon>Bacteria</taxon>
        <taxon>Candidatus Glassiibacteriota</taxon>
    </lineage>
</organism>
<evidence type="ECO:0000256" key="7">
    <source>
        <dbReference type="ARBA" id="ARBA00023136"/>
    </source>
</evidence>
<reference evidence="11 12" key="1">
    <citation type="journal article" date="2016" name="Nat. Commun.">
        <title>Thousands of microbial genomes shed light on interconnected biogeochemical processes in an aquifer system.</title>
        <authorList>
            <person name="Anantharaman K."/>
            <person name="Brown C.T."/>
            <person name="Hug L.A."/>
            <person name="Sharon I."/>
            <person name="Castelle C.J."/>
            <person name="Probst A.J."/>
            <person name="Thomas B.C."/>
            <person name="Singh A."/>
            <person name="Wilkins M.J."/>
            <person name="Karaoz U."/>
            <person name="Brodie E.L."/>
            <person name="Williams K.H."/>
            <person name="Hubbard S.S."/>
            <person name="Banfield J.F."/>
        </authorList>
    </citation>
    <scope>NUCLEOTIDE SEQUENCE [LARGE SCALE GENOMIC DNA]</scope>
</reference>
<evidence type="ECO:0000259" key="10">
    <source>
        <dbReference type="Pfam" id="PF04290"/>
    </source>
</evidence>
<dbReference type="Proteomes" id="UP000179129">
    <property type="component" value="Unassembled WGS sequence"/>
</dbReference>
<name>A0A1F5YV40_9BACT</name>
<keyword evidence="2" id="KW-0813">Transport</keyword>
<evidence type="ECO:0000256" key="4">
    <source>
        <dbReference type="ARBA" id="ARBA00022519"/>
    </source>
</evidence>
<evidence type="ECO:0000256" key="9">
    <source>
        <dbReference type="SAM" id="Phobius"/>
    </source>
</evidence>
<proteinExistence type="inferred from homology"/>
<dbReference type="InterPro" id="IPR055348">
    <property type="entry name" value="DctQ"/>
</dbReference>
<dbReference type="GO" id="GO:0022857">
    <property type="term" value="F:transmembrane transporter activity"/>
    <property type="evidence" value="ECO:0007669"/>
    <property type="project" value="TreeGrafter"/>
</dbReference>
<comment type="similarity">
    <text evidence="8">Belongs to the TRAP transporter small permease family.</text>
</comment>
<dbReference type="GO" id="GO:0005886">
    <property type="term" value="C:plasma membrane"/>
    <property type="evidence" value="ECO:0007669"/>
    <property type="project" value="UniProtKB-SubCell"/>
</dbReference>
<keyword evidence="6 9" id="KW-1133">Transmembrane helix</keyword>
<dbReference type="Pfam" id="PF04290">
    <property type="entry name" value="DctQ"/>
    <property type="match status" value="1"/>
</dbReference>
<sequence length="166" mass="18730">MSKTKRIRKIFTFLLDLLEIYIPIAAFSVMFCVFLLQVLLRYIFNAPLSWPYEVTLICFIWAALLGACLARRLNAHVAFGMVYDVLSPQRQLIFRLAGNGIIIAAFCIALYPSLAFIAFISFQKSAVLRIPLSLAYSPFVVFLLLILGRTVYDTVSDLKKLIQAGP</sequence>